<keyword evidence="4 7" id="KW-0812">Transmembrane</keyword>
<feature type="transmembrane region" description="Helical" evidence="7">
    <location>
        <begin position="310"/>
        <end position="332"/>
    </location>
</feature>
<gene>
    <name evidence="9" type="ORF">SI65_02290</name>
</gene>
<comment type="subcellular location">
    <subcellularLocation>
        <location evidence="1">Membrane</location>
        <topology evidence="1">Multi-pass membrane protein</topology>
    </subcellularLocation>
</comment>
<feature type="transmembrane region" description="Helical" evidence="7">
    <location>
        <begin position="277"/>
        <end position="298"/>
    </location>
</feature>
<comment type="similarity">
    <text evidence="2">Belongs to the wax synthase family.</text>
</comment>
<dbReference type="PANTHER" id="PTHR31595:SF60">
    <property type="entry name" value="BIOSYNTHESIS PROTEIN (TRI7), PUTATIVE (AFU_ORTHOLOGUE AFUA_8G05970)-RELATED"/>
    <property type="match status" value="1"/>
</dbReference>
<evidence type="ECO:0000313" key="9">
    <source>
        <dbReference type="EMBL" id="ODM21446.1"/>
    </source>
</evidence>
<reference evidence="9 10" key="1">
    <citation type="journal article" date="2016" name="BMC Genomics">
        <title>Comparative genomic and transcriptomic analyses of the Fuzhuan brick tea-fermentation fungus Aspergillus cristatus.</title>
        <authorList>
            <person name="Ge Y."/>
            <person name="Wang Y."/>
            <person name="Liu Y."/>
            <person name="Tan Y."/>
            <person name="Ren X."/>
            <person name="Zhang X."/>
            <person name="Hyde K.D."/>
            <person name="Liu Y."/>
            <person name="Liu Z."/>
        </authorList>
    </citation>
    <scope>NUCLEOTIDE SEQUENCE [LARGE SCALE GENOMIC DNA]</scope>
    <source>
        <strain evidence="9 10">GZAAS20.1005</strain>
    </source>
</reference>
<dbReference type="PANTHER" id="PTHR31595">
    <property type="entry name" value="LONG-CHAIN-ALCOHOL O-FATTY-ACYLTRANSFERASE 3-RELATED"/>
    <property type="match status" value="1"/>
</dbReference>
<evidence type="ECO:0000256" key="1">
    <source>
        <dbReference type="ARBA" id="ARBA00004141"/>
    </source>
</evidence>
<evidence type="ECO:0000256" key="5">
    <source>
        <dbReference type="ARBA" id="ARBA00022989"/>
    </source>
</evidence>
<keyword evidence="6 7" id="KW-0472">Membrane</keyword>
<evidence type="ECO:0000256" key="2">
    <source>
        <dbReference type="ARBA" id="ARBA00007282"/>
    </source>
</evidence>
<feature type="domain" description="Wax synthase" evidence="8">
    <location>
        <begin position="229"/>
        <end position="316"/>
    </location>
</feature>
<feature type="transmembrane region" description="Helical" evidence="7">
    <location>
        <begin position="253"/>
        <end position="270"/>
    </location>
</feature>
<keyword evidence="10" id="KW-1185">Reference proteome</keyword>
<evidence type="ECO:0000259" key="8">
    <source>
        <dbReference type="Pfam" id="PF13813"/>
    </source>
</evidence>
<organism evidence="9 10">
    <name type="scientific">Aspergillus cristatus</name>
    <name type="common">Chinese Fuzhuan brick tea-fermentation fungus</name>
    <name type="synonym">Eurotium cristatum</name>
    <dbReference type="NCBI Taxonomy" id="573508"/>
    <lineage>
        <taxon>Eukaryota</taxon>
        <taxon>Fungi</taxon>
        <taxon>Dikarya</taxon>
        <taxon>Ascomycota</taxon>
        <taxon>Pezizomycotina</taxon>
        <taxon>Eurotiomycetes</taxon>
        <taxon>Eurotiomycetidae</taxon>
        <taxon>Eurotiales</taxon>
        <taxon>Aspergillaceae</taxon>
        <taxon>Aspergillus</taxon>
        <taxon>Aspergillus subgen. Aspergillus</taxon>
    </lineage>
</organism>
<evidence type="ECO:0000256" key="6">
    <source>
        <dbReference type="ARBA" id="ARBA00023136"/>
    </source>
</evidence>
<name>A0A1E3BM24_ASPCR</name>
<comment type="caution">
    <text evidence="9">The sequence shown here is derived from an EMBL/GenBank/DDBJ whole genome shotgun (WGS) entry which is preliminary data.</text>
</comment>
<evidence type="ECO:0000256" key="4">
    <source>
        <dbReference type="ARBA" id="ARBA00022692"/>
    </source>
</evidence>
<keyword evidence="3" id="KW-0808">Transferase</keyword>
<dbReference type="STRING" id="573508.A0A1E3BM24"/>
<dbReference type="GO" id="GO:0016020">
    <property type="term" value="C:membrane"/>
    <property type="evidence" value="ECO:0007669"/>
    <property type="project" value="UniProtKB-SubCell"/>
</dbReference>
<dbReference type="GO" id="GO:0008374">
    <property type="term" value="F:O-acyltransferase activity"/>
    <property type="evidence" value="ECO:0007669"/>
    <property type="project" value="InterPro"/>
</dbReference>
<feature type="transmembrane region" description="Helical" evidence="7">
    <location>
        <begin position="344"/>
        <end position="366"/>
    </location>
</feature>
<evidence type="ECO:0000256" key="3">
    <source>
        <dbReference type="ARBA" id="ARBA00022679"/>
    </source>
</evidence>
<dbReference type="OrthoDB" id="1077582at2759"/>
<dbReference type="GO" id="GO:0006629">
    <property type="term" value="P:lipid metabolic process"/>
    <property type="evidence" value="ECO:0007669"/>
    <property type="project" value="InterPro"/>
</dbReference>
<dbReference type="Proteomes" id="UP000094569">
    <property type="component" value="Unassembled WGS sequence"/>
</dbReference>
<dbReference type="EMBL" id="JXNT01000002">
    <property type="protein sequence ID" value="ODM21446.1"/>
    <property type="molecule type" value="Genomic_DNA"/>
</dbReference>
<dbReference type="Pfam" id="PF13813">
    <property type="entry name" value="MBOAT_2"/>
    <property type="match status" value="1"/>
</dbReference>
<feature type="transmembrane region" description="Helical" evidence="7">
    <location>
        <begin position="201"/>
        <end position="223"/>
    </location>
</feature>
<dbReference type="VEuPathDB" id="FungiDB:SI65_02290"/>
<protein>
    <recommendedName>
        <fullName evidence="8">Wax synthase domain-containing protein</fullName>
    </recommendedName>
</protein>
<dbReference type="InterPro" id="IPR032805">
    <property type="entry name" value="Wax_synthase_dom"/>
</dbReference>
<accession>A0A1E3BM24</accession>
<dbReference type="InterPro" id="IPR044851">
    <property type="entry name" value="Wax_synthase"/>
</dbReference>
<keyword evidence="5 7" id="KW-1133">Transmembrane helix</keyword>
<evidence type="ECO:0000256" key="7">
    <source>
        <dbReference type="SAM" id="Phobius"/>
    </source>
</evidence>
<dbReference type="AlphaFoldDB" id="A0A1E3BM24"/>
<evidence type="ECO:0000313" key="10">
    <source>
        <dbReference type="Proteomes" id="UP000094569"/>
    </source>
</evidence>
<sequence>MVLTQLPQWLLVQATIGLTISYTPPNTNIARSAAAIAIIALATSVQIEALLPGRDIRAAGPIAAMGWVNVLNGIELLLLSRVSYAAQVKWEKTQLKAEAPTSQLAWAFWMPYNYRRVRTPWQIRRLPCFKRDEPGYVPGKGRFLVTCAGKAVLCGSLIRIFTVDLRYPGLEEELGVLWGQSDVSVLHRVLVQTSFMVPFAVLIRAVIVGVYSAMALSCVGLGVSEPALWPPISGSLFDAWSIRRLWGLTWHQMLRTCLLSSINFVLSSVLRIPRSSAVAYILRLVLVFALSGLVHLGMDLGFSVPIKNSGALHFFTVQAFGMMFEQLVDYIWSTVVGKSTRTGIVGRIVGYLWVIGFLAVTAPIWLVPVIKGVYDGGERVPLPMHLGWGVLLA</sequence>
<proteinExistence type="inferred from homology"/>